<dbReference type="FunFam" id="3.90.400.10:FF:000002">
    <property type="entry name" value="Sucrose isomerase"/>
    <property type="match status" value="1"/>
</dbReference>
<dbReference type="STRING" id="41688.A0A2N3NFU0"/>
<dbReference type="GO" id="GO:0000023">
    <property type="term" value="P:maltose metabolic process"/>
    <property type="evidence" value="ECO:0007669"/>
    <property type="project" value="UniProtKB-KW"/>
</dbReference>
<sequence>MGVEQLDSDWWRGAVIYQIYPRSFQDSNGDGVGDLKGILRRLPYIAQLGANAIWISPFFKSPMRDYGYDVSDYNDVDPIFGTLEDFDAVIVEAHRLGVKVIVDLVISHTSEEHPWFKESRSSRDNPRADWYVWADPSLDGTPPNNWLSMFGGPAWQWDTRREQYYFHNFLAEQPDLNFHNRDVQDALLEATKFWLERGVDGFRLDTVNLYFHSQGLEKNPPLAPEDRDYSAAPAVNPYNYQDHIYDKNRPENLDFLRRFRSLLDQYPEAAAVGEVSDAQRTLELVSAYTSGSERVHMCYLFDFLSPDKVNAQRVRKIVEEFEKAAADGWCCWAISNHDTTRAASRWASQEADPVAHLKVVSALVMTIRGSFCIYQGEELGLPEAEIAFEDLQDPYGIRFWPEFKGRDGCRTPMVWSSDIQYGGFSDKKPWLPVPTNHQRLAVDTQEGDEDSVLEHYRRMLAFRASYPALTKGSISFVEARDDLVAFMRSYEGQSVFCVYNLGSATESLELRGLVVEELRIKGFQGEKDGDYVRLGPYQAWFGRAIER</sequence>
<gene>
    <name evidence="6" type="ORF">jhhlp_003060</name>
</gene>
<keyword evidence="3" id="KW-0326">Glycosidase</keyword>
<dbReference type="VEuPathDB" id="FungiDB:jhhlp_003060"/>
<evidence type="ECO:0000259" key="5">
    <source>
        <dbReference type="SMART" id="SM00642"/>
    </source>
</evidence>
<dbReference type="OrthoDB" id="1740265at2759"/>
<dbReference type="SUPFAM" id="SSF51445">
    <property type="entry name" value="(Trans)glycosidases"/>
    <property type="match status" value="1"/>
</dbReference>
<proteinExistence type="inferred from homology"/>
<name>A0A2N3NFU0_9PEZI</name>
<dbReference type="Gene3D" id="3.90.400.10">
    <property type="entry name" value="Oligo-1,6-glucosidase, Domain 2"/>
    <property type="match status" value="1"/>
</dbReference>
<dbReference type="PANTHER" id="PTHR10357">
    <property type="entry name" value="ALPHA-AMYLASE FAMILY MEMBER"/>
    <property type="match status" value="1"/>
</dbReference>
<keyword evidence="4" id="KW-0462">Maltose metabolism</keyword>
<dbReference type="InterPro" id="IPR006047">
    <property type="entry name" value="GH13_cat_dom"/>
</dbReference>
<evidence type="ECO:0000256" key="1">
    <source>
        <dbReference type="ARBA" id="ARBA00008061"/>
    </source>
</evidence>
<keyword evidence="7" id="KW-1185">Reference proteome</keyword>
<evidence type="ECO:0000313" key="6">
    <source>
        <dbReference type="EMBL" id="PKS11298.1"/>
    </source>
</evidence>
<dbReference type="GO" id="GO:0009313">
    <property type="term" value="P:oligosaccharide catabolic process"/>
    <property type="evidence" value="ECO:0007669"/>
    <property type="project" value="TreeGrafter"/>
</dbReference>
<dbReference type="Pfam" id="PF00128">
    <property type="entry name" value="Alpha-amylase"/>
    <property type="match status" value="1"/>
</dbReference>
<organism evidence="6 7">
    <name type="scientific">Lomentospora prolificans</name>
    <dbReference type="NCBI Taxonomy" id="41688"/>
    <lineage>
        <taxon>Eukaryota</taxon>
        <taxon>Fungi</taxon>
        <taxon>Dikarya</taxon>
        <taxon>Ascomycota</taxon>
        <taxon>Pezizomycotina</taxon>
        <taxon>Sordariomycetes</taxon>
        <taxon>Hypocreomycetidae</taxon>
        <taxon>Microascales</taxon>
        <taxon>Microascaceae</taxon>
        <taxon>Lomentospora</taxon>
    </lineage>
</organism>
<dbReference type="Proteomes" id="UP000233524">
    <property type="component" value="Unassembled WGS sequence"/>
</dbReference>
<dbReference type="CDD" id="cd11330">
    <property type="entry name" value="AmyAc_OligoGlu"/>
    <property type="match status" value="1"/>
</dbReference>
<dbReference type="SUPFAM" id="SSF51011">
    <property type="entry name" value="Glycosyl hydrolase domain"/>
    <property type="match status" value="1"/>
</dbReference>
<keyword evidence="2" id="KW-0378">Hydrolase</keyword>
<accession>A0A2N3NFU0</accession>
<comment type="similarity">
    <text evidence="1">Belongs to the glycosyl hydrolase 13 family.</text>
</comment>
<dbReference type="EMBL" id="NLAX01000008">
    <property type="protein sequence ID" value="PKS11298.1"/>
    <property type="molecule type" value="Genomic_DNA"/>
</dbReference>
<dbReference type="InParanoid" id="A0A2N3NFU0"/>
<evidence type="ECO:0000256" key="3">
    <source>
        <dbReference type="ARBA" id="ARBA00023295"/>
    </source>
</evidence>
<dbReference type="PANTHER" id="PTHR10357:SF179">
    <property type="entry name" value="NEUTRAL AND BASIC AMINO ACID TRANSPORT PROTEIN RBAT"/>
    <property type="match status" value="1"/>
</dbReference>
<dbReference type="AlphaFoldDB" id="A0A2N3NFU0"/>
<dbReference type="GO" id="GO:0004556">
    <property type="term" value="F:alpha-amylase activity"/>
    <property type="evidence" value="ECO:0007669"/>
    <property type="project" value="TreeGrafter"/>
</dbReference>
<dbReference type="SMART" id="SM00642">
    <property type="entry name" value="Aamy"/>
    <property type="match status" value="1"/>
</dbReference>
<dbReference type="InterPro" id="IPR013780">
    <property type="entry name" value="Glyco_hydro_b"/>
</dbReference>
<dbReference type="Gene3D" id="3.20.20.80">
    <property type="entry name" value="Glycosidases"/>
    <property type="match status" value="2"/>
</dbReference>
<reference evidence="6 7" key="1">
    <citation type="journal article" date="2017" name="G3 (Bethesda)">
        <title>First Draft Genome Sequence of the Pathogenic Fungus Lomentospora prolificans (Formerly Scedosporium prolificans).</title>
        <authorList>
            <person name="Luo R."/>
            <person name="Zimin A."/>
            <person name="Workman R."/>
            <person name="Fan Y."/>
            <person name="Pertea G."/>
            <person name="Grossman N."/>
            <person name="Wear M.P."/>
            <person name="Jia B."/>
            <person name="Miller H."/>
            <person name="Casadevall A."/>
            <person name="Timp W."/>
            <person name="Zhang S.X."/>
            <person name="Salzberg S.L."/>
        </authorList>
    </citation>
    <scope>NUCLEOTIDE SEQUENCE [LARGE SCALE GENOMIC DNA]</scope>
    <source>
        <strain evidence="6 7">JHH-5317</strain>
    </source>
</reference>
<dbReference type="Gene3D" id="2.60.40.1180">
    <property type="entry name" value="Golgi alpha-mannosidase II"/>
    <property type="match status" value="1"/>
</dbReference>
<evidence type="ECO:0000256" key="4">
    <source>
        <dbReference type="ARBA" id="ARBA00026248"/>
    </source>
</evidence>
<dbReference type="InterPro" id="IPR045857">
    <property type="entry name" value="O16G_dom_2"/>
</dbReference>
<evidence type="ECO:0000313" key="7">
    <source>
        <dbReference type="Proteomes" id="UP000233524"/>
    </source>
</evidence>
<protein>
    <recommendedName>
        <fullName evidence="5">Glycosyl hydrolase family 13 catalytic domain-containing protein</fullName>
    </recommendedName>
</protein>
<comment type="caution">
    <text evidence="6">The sequence shown here is derived from an EMBL/GenBank/DDBJ whole genome shotgun (WGS) entry which is preliminary data.</text>
</comment>
<feature type="domain" description="Glycosyl hydrolase family 13 catalytic" evidence="5">
    <location>
        <begin position="18"/>
        <end position="410"/>
    </location>
</feature>
<evidence type="ECO:0000256" key="2">
    <source>
        <dbReference type="ARBA" id="ARBA00022801"/>
    </source>
</evidence>
<dbReference type="InterPro" id="IPR017853">
    <property type="entry name" value="GH"/>
</dbReference>
<dbReference type="GO" id="GO:0090599">
    <property type="term" value="F:alpha-glucosidase activity"/>
    <property type="evidence" value="ECO:0007669"/>
    <property type="project" value="UniProtKB-ARBA"/>
</dbReference>